<reference evidence="2" key="1">
    <citation type="journal article" date="2019" name="bioRxiv">
        <title>The Genome of the Zebra Mussel, Dreissena polymorpha: A Resource for Invasive Species Research.</title>
        <authorList>
            <person name="McCartney M.A."/>
            <person name="Auch B."/>
            <person name="Kono T."/>
            <person name="Mallez S."/>
            <person name="Zhang Y."/>
            <person name="Obille A."/>
            <person name="Becker A."/>
            <person name="Abrahante J.E."/>
            <person name="Garbe J."/>
            <person name="Badalamenti J.P."/>
            <person name="Herman A."/>
            <person name="Mangelson H."/>
            <person name="Liachko I."/>
            <person name="Sullivan S."/>
            <person name="Sone E.D."/>
            <person name="Koren S."/>
            <person name="Silverstein K.A.T."/>
            <person name="Beckman K.B."/>
            <person name="Gohl D.M."/>
        </authorList>
    </citation>
    <scope>NUCLEOTIDE SEQUENCE</scope>
    <source>
        <strain evidence="2">Duluth1</strain>
        <tissue evidence="2">Whole animal</tissue>
    </source>
</reference>
<sequence length="377" mass="42944">MKNIICLCDAISTSTLSDFPGTCHSALIETCKELYRTCCENNYSLCKFLDYFKVFLGDKVLEELKYFEATEQSCQEIFTGNDSDAILHLLSLANFFKGSDLYLTVISTLIRNSPFLLATQLVHVTEESMCESDKALAIEIMRDHARKAEKDVSSIKEKAEFIELTDVFVHLDLFANADFFNVAEFLIRDIITNTEPWHEKHVDNICSLLKRIIQKPACFPDPKIKMDVAEALAKSSIPDFRRQFLAVVQTESFAAIISSIEKNTYKQWLNLELPLVTDYKGIERALTKFIELLNLKGVNTSTVKEVIRDVADKIMQSMSLTDLLISITDVEDICDNEEFVSEIIKAKIHSHLQTRKESPLDIIRQICTNNILILKSK</sequence>
<proteinExistence type="predicted"/>
<name>A0A9D4DQ69_DREPO</name>
<gene>
    <name evidence="2" type="ORF">DPMN_186298</name>
</gene>
<dbReference type="EMBL" id="JAIWYP010000010">
    <property type="protein sequence ID" value="KAH3751729.1"/>
    <property type="molecule type" value="Genomic_DNA"/>
</dbReference>
<protein>
    <submittedName>
        <fullName evidence="2">Uncharacterized protein</fullName>
    </submittedName>
</protein>
<organism evidence="2 3">
    <name type="scientific">Dreissena polymorpha</name>
    <name type="common">Zebra mussel</name>
    <name type="synonym">Mytilus polymorpha</name>
    <dbReference type="NCBI Taxonomy" id="45954"/>
    <lineage>
        <taxon>Eukaryota</taxon>
        <taxon>Metazoa</taxon>
        <taxon>Spiralia</taxon>
        <taxon>Lophotrochozoa</taxon>
        <taxon>Mollusca</taxon>
        <taxon>Bivalvia</taxon>
        <taxon>Autobranchia</taxon>
        <taxon>Heteroconchia</taxon>
        <taxon>Euheterodonta</taxon>
        <taxon>Imparidentia</taxon>
        <taxon>Neoheterodontei</taxon>
        <taxon>Myida</taxon>
        <taxon>Dreissenoidea</taxon>
        <taxon>Dreissenidae</taxon>
        <taxon>Dreissena</taxon>
    </lineage>
</organism>
<keyword evidence="1" id="KW-0175">Coiled coil</keyword>
<keyword evidence="3" id="KW-1185">Reference proteome</keyword>
<dbReference type="AlphaFoldDB" id="A0A9D4DQ69"/>
<evidence type="ECO:0000313" key="3">
    <source>
        <dbReference type="Proteomes" id="UP000828390"/>
    </source>
</evidence>
<dbReference type="Proteomes" id="UP000828390">
    <property type="component" value="Unassembled WGS sequence"/>
</dbReference>
<accession>A0A9D4DQ69</accession>
<reference evidence="2" key="2">
    <citation type="submission" date="2020-11" db="EMBL/GenBank/DDBJ databases">
        <authorList>
            <person name="McCartney M.A."/>
            <person name="Auch B."/>
            <person name="Kono T."/>
            <person name="Mallez S."/>
            <person name="Becker A."/>
            <person name="Gohl D.M."/>
            <person name="Silverstein K.A.T."/>
            <person name="Koren S."/>
            <person name="Bechman K.B."/>
            <person name="Herman A."/>
            <person name="Abrahante J.E."/>
            <person name="Garbe J."/>
        </authorList>
    </citation>
    <scope>NUCLEOTIDE SEQUENCE</scope>
    <source>
        <strain evidence="2">Duluth1</strain>
        <tissue evidence="2">Whole animal</tissue>
    </source>
</reference>
<feature type="coiled-coil region" evidence="1">
    <location>
        <begin position="138"/>
        <end position="165"/>
    </location>
</feature>
<evidence type="ECO:0000256" key="1">
    <source>
        <dbReference type="SAM" id="Coils"/>
    </source>
</evidence>
<evidence type="ECO:0000313" key="2">
    <source>
        <dbReference type="EMBL" id="KAH3751729.1"/>
    </source>
</evidence>
<comment type="caution">
    <text evidence="2">The sequence shown here is derived from an EMBL/GenBank/DDBJ whole genome shotgun (WGS) entry which is preliminary data.</text>
</comment>